<sequence length="241" mass="28013">MEQPPQESADNTPELTREDRQKEKDNLVKQREEENIFSKKIRELKELFIKAEKFIGARDMAIFRSARYSDDEIHWIAEVKKASQDNNPGQLNAYDLVRMSGMLARDFYKFGPDLISDQTEDYLDEILAKIKDRYDNLFKTIDQVGLEKMRDLFIDVDDQYKAALADRTLTAKNAKDKAALISKWLNIVHRGGNREMVAFFYGYPQPSQGRGGLKGHQADQQEFLNRLNNLGYRLQQKNTPN</sequence>
<evidence type="ECO:0000256" key="1">
    <source>
        <dbReference type="SAM" id="MobiDB-lite"/>
    </source>
</evidence>
<feature type="compositionally biased region" description="Basic and acidic residues" evidence="1">
    <location>
        <begin position="15"/>
        <end position="29"/>
    </location>
</feature>
<dbReference type="Proteomes" id="UP000176221">
    <property type="component" value="Unassembled WGS sequence"/>
</dbReference>
<feature type="region of interest" description="Disordered" evidence="1">
    <location>
        <begin position="1"/>
        <end position="29"/>
    </location>
</feature>
<dbReference type="AlphaFoldDB" id="A0A1G2N7Y1"/>
<evidence type="ECO:0000313" key="3">
    <source>
        <dbReference type="Proteomes" id="UP000176221"/>
    </source>
</evidence>
<proteinExistence type="predicted"/>
<name>A0A1G2N7Y1_9BACT</name>
<dbReference type="EMBL" id="MHRX01000051">
    <property type="protein sequence ID" value="OHA32214.1"/>
    <property type="molecule type" value="Genomic_DNA"/>
</dbReference>
<organism evidence="2 3">
    <name type="scientific">Candidatus Taylorbacteria bacterium RIFCSPLOWO2_01_FULL_45_15b</name>
    <dbReference type="NCBI Taxonomy" id="1802319"/>
    <lineage>
        <taxon>Bacteria</taxon>
        <taxon>Candidatus Tayloriibacteriota</taxon>
    </lineage>
</organism>
<accession>A0A1G2N7Y1</accession>
<reference evidence="2 3" key="1">
    <citation type="journal article" date="2016" name="Nat. Commun.">
        <title>Thousands of microbial genomes shed light on interconnected biogeochemical processes in an aquifer system.</title>
        <authorList>
            <person name="Anantharaman K."/>
            <person name="Brown C.T."/>
            <person name="Hug L.A."/>
            <person name="Sharon I."/>
            <person name="Castelle C.J."/>
            <person name="Probst A.J."/>
            <person name="Thomas B.C."/>
            <person name="Singh A."/>
            <person name="Wilkins M.J."/>
            <person name="Karaoz U."/>
            <person name="Brodie E.L."/>
            <person name="Williams K.H."/>
            <person name="Hubbard S.S."/>
            <person name="Banfield J.F."/>
        </authorList>
    </citation>
    <scope>NUCLEOTIDE SEQUENCE [LARGE SCALE GENOMIC DNA]</scope>
</reference>
<gene>
    <name evidence="2" type="ORF">A2928_01000</name>
</gene>
<comment type="caution">
    <text evidence="2">The sequence shown here is derived from an EMBL/GenBank/DDBJ whole genome shotgun (WGS) entry which is preliminary data.</text>
</comment>
<evidence type="ECO:0000313" key="2">
    <source>
        <dbReference type="EMBL" id="OHA32214.1"/>
    </source>
</evidence>
<feature type="compositionally biased region" description="Polar residues" evidence="1">
    <location>
        <begin position="1"/>
        <end position="14"/>
    </location>
</feature>
<protein>
    <submittedName>
        <fullName evidence="2">Uncharacterized protein</fullName>
    </submittedName>
</protein>